<keyword evidence="6" id="KW-1185">Reference proteome</keyword>
<feature type="region of interest" description="Disordered" evidence="2">
    <location>
        <begin position="245"/>
        <end position="271"/>
    </location>
</feature>
<evidence type="ECO:0000256" key="3">
    <source>
        <dbReference type="SAM" id="SignalP"/>
    </source>
</evidence>
<comment type="caution">
    <text evidence="5">The sequence shown here is derived from an EMBL/GenBank/DDBJ whole genome shotgun (WGS) entry which is preliminary data.</text>
</comment>
<dbReference type="STRING" id="734.B0187_05565"/>
<feature type="region of interest" description="Disordered" evidence="2">
    <location>
        <begin position="164"/>
        <end position="205"/>
    </location>
</feature>
<dbReference type="InterPro" id="IPR011055">
    <property type="entry name" value="Dup_hybrid_motif"/>
</dbReference>
<organism evidence="5 6">
    <name type="scientific">Haemophilus paracuniculus</name>
    <dbReference type="NCBI Taxonomy" id="734"/>
    <lineage>
        <taxon>Bacteria</taxon>
        <taxon>Pseudomonadati</taxon>
        <taxon>Pseudomonadota</taxon>
        <taxon>Gammaproteobacteria</taxon>
        <taxon>Pasteurellales</taxon>
        <taxon>Pasteurellaceae</taxon>
        <taxon>Haemophilus</taxon>
    </lineage>
</organism>
<dbReference type="PANTHER" id="PTHR21666">
    <property type="entry name" value="PEPTIDASE-RELATED"/>
    <property type="match status" value="1"/>
</dbReference>
<dbReference type="OrthoDB" id="9784703at2"/>
<dbReference type="AlphaFoldDB" id="A0A1T0AS61"/>
<dbReference type="CDD" id="cd12797">
    <property type="entry name" value="M23_peptidase"/>
    <property type="match status" value="1"/>
</dbReference>
<dbReference type="FunFam" id="2.70.70.10:FF:000003">
    <property type="entry name" value="Murein hydrolase activator EnvC"/>
    <property type="match status" value="1"/>
</dbReference>
<feature type="chain" id="PRO_5012459094" description="M23ase beta-sheet core domain-containing protein" evidence="3">
    <location>
        <begin position="24"/>
        <end position="391"/>
    </location>
</feature>
<dbReference type="Gene3D" id="2.70.70.10">
    <property type="entry name" value="Glucose Permease (Domain IIA)"/>
    <property type="match status" value="1"/>
</dbReference>
<proteinExistence type="predicted"/>
<dbReference type="SUPFAM" id="SSF51261">
    <property type="entry name" value="Duplicated hybrid motif"/>
    <property type="match status" value="1"/>
</dbReference>
<dbReference type="Proteomes" id="UP000190867">
    <property type="component" value="Unassembled WGS sequence"/>
</dbReference>
<keyword evidence="1" id="KW-0175">Coiled coil</keyword>
<name>A0A1T0AS61_9PAST</name>
<dbReference type="Gene3D" id="6.10.250.3150">
    <property type="match status" value="1"/>
</dbReference>
<keyword evidence="3" id="KW-0732">Signal</keyword>
<sequence length="391" mass="43818">MQFHRLSILLISLGAVVAVPAVANTNLSQAQQKIKQQESKIAEQRKKRDSLQSTLKNQEIEMGRVLDKLQRTEMSLSEIRKTIKNTEQEIQKLEKQEAEQKERLKAQLDSAYRSGIHPSILERLLSADAKEADRMSTYYKNMNQVRIDAIHELRKTQAELKARRDELRGQQKGQQVQLSDQKKQEKELKKVQNERESTLRSIDKDLAQDENRLDALRSNEKALRDQLAKAKQEAERQEKEAIAKLEEKTNKEQNRKATEQEKQQVRAGSGLAKSGKYMMPVSGKVVTPFGNGWNGIVIQAPQGSPVRAIAAGRVIIADWLQGYGQMVGIDHGNGDISLYGFNQSLSVRKGSRVQAGQVIASVGNSGGQSRAALYFGITQKGTAVNPLKLVR</sequence>
<feature type="signal peptide" evidence="3">
    <location>
        <begin position="1"/>
        <end position="23"/>
    </location>
</feature>
<feature type="coiled-coil region" evidence="1">
    <location>
        <begin position="27"/>
        <end position="110"/>
    </location>
</feature>
<dbReference type="PANTHER" id="PTHR21666:SF270">
    <property type="entry name" value="MUREIN HYDROLASE ACTIVATOR ENVC"/>
    <property type="match status" value="1"/>
</dbReference>
<dbReference type="InterPro" id="IPR016047">
    <property type="entry name" value="M23ase_b-sheet_dom"/>
</dbReference>
<gene>
    <name evidence="5" type="ORF">B0187_05565</name>
</gene>
<evidence type="ECO:0000259" key="4">
    <source>
        <dbReference type="Pfam" id="PF01551"/>
    </source>
</evidence>
<dbReference type="Pfam" id="PF01551">
    <property type="entry name" value="Peptidase_M23"/>
    <property type="match status" value="1"/>
</dbReference>
<evidence type="ECO:0000313" key="5">
    <source>
        <dbReference type="EMBL" id="OOR99226.1"/>
    </source>
</evidence>
<dbReference type="GO" id="GO:0004222">
    <property type="term" value="F:metalloendopeptidase activity"/>
    <property type="evidence" value="ECO:0007669"/>
    <property type="project" value="TreeGrafter"/>
</dbReference>
<dbReference type="NCBIfam" id="NF008644">
    <property type="entry name" value="PRK11637.1"/>
    <property type="match status" value="1"/>
</dbReference>
<accession>A0A1T0AS61</accession>
<dbReference type="InterPro" id="IPR050570">
    <property type="entry name" value="Cell_wall_metabolism_enzyme"/>
</dbReference>
<evidence type="ECO:0000313" key="6">
    <source>
        <dbReference type="Proteomes" id="UP000190867"/>
    </source>
</evidence>
<protein>
    <recommendedName>
        <fullName evidence="4">M23ase beta-sheet core domain-containing protein</fullName>
    </recommendedName>
</protein>
<feature type="compositionally biased region" description="Basic and acidic residues" evidence="2">
    <location>
        <begin position="245"/>
        <end position="264"/>
    </location>
</feature>
<evidence type="ECO:0000256" key="2">
    <source>
        <dbReference type="SAM" id="MobiDB-lite"/>
    </source>
</evidence>
<reference evidence="5 6" key="1">
    <citation type="submission" date="2017-02" db="EMBL/GenBank/DDBJ databases">
        <title>Draft genome sequence of Haemophilus paracuniculus CCUG 43573 type strain.</title>
        <authorList>
            <person name="Engstrom-Jakobsson H."/>
            <person name="Salva-Serra F."/>
            <person name="Thorell K."/>
            <person name="Gonzales-Siles L."/>
            <person name="Karlsson R."/>
            <person name="Boulund F."/>
            <person name="Engstrand L."/>
            <person name="Kristiansson E."/>
            <person name="Moore E."/>
        </authorList>
    </citation>
    <scope>NUCLEOTIDE SEQUENCE [LARGE SCALE GENOMIC DNA]</scope>
    <source>
        <strain evidence="5 6">CCUG 43573</strain>
    </source>
</reference>
<feature type="domain" description="M23ase beta-sheet core" evidence="4">
    <location>
        <begin position="293"/>
        <end position="386"/>
    </location>
</feature>
<feature type="compositionally biased region" description="Basic and acidic residues" evidence="2">
    <location>
        <begin position="180"/>
        <end position="205"/>
    </location>
</feature>
<dbReference type="EMBL" id="MUYA01000007">
    <property type="protein sequence ID" value="OOR99226.1"/>
    <property type="molecule type" value="Genomic_DNA"/>
</dbReference>
<evidence type="ECO:0000256" key="1">
    <source>
        <dbReference type="SAM" id="Coils"/>
    </source>
</evidence>